<protein>
    <submittedName>
        <fullName evidence="1">Uncharacterized protein</fullName>
    </submittedName>
</protein>
<evidence type="ECO:0000313" key="2">
    <source>
        <dbReference type="Proteomes" id="UP001500305"/>
    </source>
</evidence>
<accession>A0ABN3E639</accession>
<dbReference type="EMBL" id="BAAATR010000014">
    <property type="protein sequence ID" value="GAA2249602.1"/>
    <property type="molecule type" value="Genomic_DNA"/>
</dbReference>
<sequence>MTDGASRFTERFGLGSWSDALRLLAESGPAELIAQVRVVERADARCERWPRGKAHDDASALYARI</sequence>
<evidence type="ECO:0000313" key="1">
    <source>
        <dbReference type="EMBL" id="GAA2249602.1"/>
    </source>
</evidence>
<reference evidence="1 2" key="1">
    <citation type="journal article" date="2019" name="Int. J. Syst. Evol. Microbiol.">
        <title>The Global Catalogue of Microorganisms (GCM) 10K type strain sequencing project: providing services to taxonomists for standard genome sequencing and annotation.</title>
        <authorList>
            <consortium name="The Broad Institute Genomics Platform"/>
            <consortium name="The Broad Institute Genome Sequencing Center for Infectious Disease"/>
            <person name="Wu L."/>
            <person name="Ma J."/>
        </authorList>
    </citation>
    <scope>NUCLEOTIDE SEQUENCE [LARGE SCALE GENOMIC DNA]</scope>
    <source>
        <strain evidence="1 2">JCM 7356</strain>
    </source>
</reference>
<proteinExistence type="predicted"/>
<name>A0ABN3E639_9ACTN</name>
<gene>
    <name evidence="1" type="ORF">GCM10010430_35400</name>
</gene>
<keyword evidence="2" id="KW-1185">Reference proteome</keyword>
<organism evidence="1 2">
    <name type="scientific">Kitasatospora cystarginea</name>
    <dbReference type="NCBI Taxonomy" id="58350"/>
    <lineage>
        <taxon>Bacteria</taxon>
        <taxon>Bacillati</taxon>
        <taxon>Actinomycetota</taxon>
        <taxon>Actinomycetes</taxon>
        <taxon>Kitasatosporales</taxon>
        <taxon>Streptomycetaceae</taxon>
        <taxon>Kitasatospora</taxon>
    </lineage>
</organism>
<dbReference type="Proteomes" id="UP001500305">
    <property type="component" value="Unassembled WGS sequence"/>
</dbReference>
<comment type="caution">
    <text evidence="1">The sequence shown here is derived from an EMBL/GenBank/DDBJ whole genome shotgun (WGS) entry which is preliminary data.</text>
</comment>